<sequence length="171" mass="18839">MYAVSYCSWFLSVFSFCYASQECTCGLTWAGANEARAIQPGSGKAPAKCHTIFGYGSPPPQRHPRKRAPVATTTTPPPDSCRTISSQPTVKMISAAGARAASRTTTSLVGRRGFHATRARFSSPYHYPDGPYSNIPFNPKSKWFGVQFWTYSFVGFFAPFGIAAWQTYKPR</sequence>
<proteinExistence type="inferred from homology"/>
<evidence type="ECO:0000256" key="10">
    <source>
        <dbReference type="ARBA" id="ARBA00071004"/>
    </source>
</evidence>
<evidence type="ECO:0000313" key="14">
    <source>
        <dbReference type="EMBL" id="EJT79418.1"/>
    </source>
</evidence>
<name>J3NTA3_GAET3</name>
<keyword evidence="9 12" id="KW-0472">Membrane</keyword>
<dbReference type="Proteomes" id="UP000006039">
    <property type="component" value="Unassembled WGS sequence"/>
</dbReference>
<reference evidence="14" key="2">
    <citation type="submission" date="2010-07" db="EMBL/GenBank/DDBJ databases">
        <authorList>
            <consortium name="The Broad Institute Genome Sequencing Platform"/>
            <consortium name="Broad Institute Genome Sequencing Center for Infectious Disease"/>
            <person name="Ma L.-J."/>
            <person name="Dead R."/>
            <person name="Young S."/>
            <person name="Zeng Q."/>
            <person name="Koehrsen M."/>
            <person name="Alvarado L."/>
            <person name="Berlin A."/>
            <person name="Chapman S.B."/>
            <person name="Chen Z."/>
            <person name="Freedman E."/>
            <person name="Gellesch M."/>
            <person name="Goldberg J."/>
            <person name="Griggs A."/>
            <person name="Gujja S."/>
            <person name="Heilman E.R."/>
            <person name="Heiman D."/>
            <person name="Hepburn T."/>
            <person name="Howarth C."/>
            <person name="Jen D."/>
            <person name="Larson L."/>
            <person name="Mehta T."/>
            <person name="Neiman D."/>
            <person name="Pearson M."/>
            <person name="Roberts A."/>
            <person name="Saif S."/>
            <person name="Shea T."/>
            <person name="Shenoy N."/>
            <person name="Sisk P."/>
            <person name="Stolte C."/>
            <person name="Sykes S."/>
            <person name="Walk T."/>
            <person name="White J."/>
            <person name="Yandava C."/>
            <person name="Haas B."/>
            <person name="Nusbaum C."/>
            <person name="Birren B."/>
        </authorList>
    </citation>
    <scope>NUCLEOTIDE SEQUENCE</scope>
    <source>
        <strain evidence="14">R3-111a-1</strain>
    </source>
</reference>
<evidence type="ECO:0000256" key="2">
    <source>
        <dbReference type="ARBA" id="ARBA00004673"/>
    </source>
</evidence>
<evidence type="ECO:0000313" key="16">
    <source>
        <dbReference type="Proteomes" id="UP000006039"/>
    </source>
</evidence>
<evidence type="ECO:0000256" key="1">
    <source>
        <dbReference type="ARBA" id="ARBA00004434"/>
    </source>
</evidence>
<dbReference type="EMBL" id="GL385396">
    <property type="protein sequence ID" value="EJT79418.1"/>
    <property type="molecule type" value="Genomic_DNA"/>
</dbReference>
<evidence type="ECO:0000256" key="11">
    <source>
        <dbReference type="SAM" id="MobiDB-lite"/>
    </source>
</evidence>
<keyword evidence="5" id="KW-0999">Mitochondrion inner membrane</keyword>
<reference evidence="15" key="4">
    <citation type="journal article" date="2015" name="G3 (Bethesda)">
        <title>Genome sequences of three phytopathogenic species of the Magnaporthaceae family of fungi.</title>
        <authorList>
            <person name="Okagaki L.H."/>
            <person name="Nunes C.C."/>
            <person name="Sailsbery J."/>
            <person name="Clay B."/>
            <person name="Brown D."/>
            <person name="John T."/>
            <person name="Oh Y."/>
            <person name="Young N."/>
            <person name="Fitzgerald M."/>
            <person name="Haas B.J."/>
            <person name="Zeng Q."/>
            <person name="Young S."/>
            <person name="Adiconis X."/>
            <person name="Fan L."/>
            <person name="Levin J.Z."/>
            <person name="Mitchell T.K."/>
            <person name="Okubara P.A."/>
            <person name="Farman M.L."/>
            <person name="Kohn L.M."/>
            <person name="Birren B."/>
            <person name="Ma L.-J."/>
            <person name="Dean R.A."/>
        </authorList>
    </citation>
    <scope>NUCLEOTIDE SEQUENCE</scope>
    <source>
        <strain evidence="15">R3-111a-1</strain>
    </source>
</reference>
<keyword evidence="6" id="KW-0809">Transit peptide</keyword>
<dbReference type="FunFam" id="4.10.49.10:FF:000001">
    <property type="entry name" value="Cytochrome c oxidase subunit 7C"/>
    <property type="match status" value="1"/>
</dbReference>
<organism evidence="14">
    <name type="scientific">Gaeumannomyces tritici (strain R3-111a-1)</name>
    <name type="common">Wheat and barley take-all root rot fungus</name>
    <name type="synonym">Gaeumannomyces graminis var. tritici</name>
    <dbReference type="NCBI Taxonomy" id="644352"/>
    <lineage>
        <taxon>Eukaryota</taxon>
        <taxon>Fungi</taxon>
        <taxon>Dikarya</taxon>
        <taxon>Ascomycota</taxon>
        <taxon>Pezizomycotina</taxon>
        <taxon>Sordariomycetes</taxon>
        <taxon>Sordariomycetidae</taxon>
        <taxon>Magnaporthales</taxon>
        <taxon>Magnaporthaceae</taxon>
        <taxon>Gaeumannomyces</taxon>
    </lineage>
</organism>
<comment type="pathway">
    <text evidence="2">Energy metabolism; oxidative phosphorylation.</text>
</comment>
<evidence type="ECO:0000256" key="5">
    <source>
        <dbReference type="ARBA" id="ARBA00022792"/>
    </source>
</evidence>
<dbReference type="HOGENOM" id="CLU_1722355_0_0_1"/>
<dbReference type="PANTHER" id="PTHR13313">
    <property type="entry name" value="CYTOCHROME C OXIDASE SUBUNIT VIIC"/>
    <property type="match status" value="1"/>
</dbReference>
<reference evidence="14" key="3">
    <citation type="submission" date="2010-09" db="EMBL/GenBank/DDBJ databases">
        <title>Annotation of Gaeumannomyces graminis var. tritici R3-111a-1.</title>
        <authorList>
            <consortium name="The Broad Institute Genome Sequencing Platform"/>
            <person name="Ma L.-J."/>
            <person name="Dead R."/>
            <person name="Young S.K."/>
            <person name="Zeng Q."/>
            <person name="Gargeya S."/>
            <person name="Fitzgerald M."/>
            <person name="Haas B."/>
            <person name="Abouelleil A."/>
            <person name="Alvarado L."/>
            <person name="Arachchi H.M."/>
            <person name="Berlin A."/>
            <person name="Brown A."/>
            <person name="Chapman S.B."/>
            <person name="Chen Z."/>
            <person name="Dunbar C."/>
            <person name="Freedman E."/>
            <person name="Gearin G."/>
            <person name="Gellesch M."/>
            <person name="Goldberg J."/>
            <person name="Griggs A."/>
            <person name="Gujja S."/>
            <person name="Heiman D."/>
            <person name="Howarth C."/>
            <person name="Larson L."/>
            <person name="Lui A."/>
            <person name="MacDonald P.J.P."/>
            <person name="Mehta T."/>
            <person name="Montmayeur A."/>
            <person name="Murphy C."/>
            <person name="Neiman D."/>
            <person name="Pearson M."/>
            <person name="Priest M."/>
            <person name="Roberts A."/>
            <person name="Saif S."/>
            <person name="Shea T."/>
            <person name="Shenoy N."/>
            <person name="Sisk P."/>
            <person name="Stolte C."/>
            <person name="Sykes S."/>
            <person name="Yandava C."/>
            <person name="Wortman J."/>
            <person name="Nusbaum C."/>
            <person name="Birren B."/>
        </authorList>
    </citation>
    <scope>NUCLEOTIDE SEQUENCE</scope>
    <source>
        <strain evidence="14">R3-111a-1</strain>
    </source>
</reference>
<dbReference type="GO" id="GO:0005743">
    <property type="term" value="C:mitochondrial inner membrane"/>
    <property type="evidence" value="ECO:0007669"/>
    <property type="project" value="UniProtKB-SubCell"/>
</dbReference>
<evidence type="ECO:0000256" key="4">
    <source>
        <dbReference type="ARBA" id="ARBA00022692"/>
    </source>
</evidence>
<dbReference type="EnsemblFungi" id="EJT79418">
    <property type="protein sequence ID" value="EJT79418"/>
    <property type="gene ID" value="GGTG_04502"/>
</dbReference>
<dbReference type="GO" id="GO:0045277">
    <property type="term" value="C:respiratory chain complex IV"/>
    <property type="evidence" value="ECO:0007669"/>
    <property type="project" value="InterPro"/>
</dbReference>
<feature type="transmembrane region" description="Helical" evidence="12">
    <location>
        <begin position="148"/>
        <end position="168"/>
    </location>
</feature>
<keyword evidence="8" id="KW-0496">Mitochondrion</keyword>
<dbReference type="AlphaFoldDB" id="J3NTA3"/>
<feature type="signal peptide" evidence="13">
    <location>
        <begin position="1"/>
        <end position="19"/>
    </location>
</feature>
<evidence type="ECO:0000256" key="13">
    <source>
        <dbReference type="SAM" id="SignalP"/>
    </source>
</evidence>
<dbReference type="Pfam" id="PF02935">
    <property type="entry name" value="COX7C"/>
    <property type="match status" value="1"/>
</dbReference>
<gene>
    <name evidence="15" type="primary">20344960</name>
    <name evidence="14" type="ORF">GGTG_04502</name>
</gene>
<evidence type="ECO:0000256" key="3">
    <source>
        <dbReference type="ARBA" id="ARBA00010514"/>
    </source>
</evidence>
<evidence type="ECO:0000256" key="9">
    <source>
        <dbReference type="ARBA" id="ARBA00023136"/>
    </source>
</evidence>
<evidence type="ECO:0000313" key="15">
    <source>
        <dbReference type="EnsemblFungi" id="EJT79418"/>
    </source>
</evidence>
<reference evidence="15" key="5">
    <citation type="submission" date="2018-04" db="UniProtKB">
        <authorList>
            <consortium name="EnsemblFungi"/>
        </authorList>
    </citation>
    <scope>IDENTIFICATION</scope>
    <source>
        <strain evidence="15">R3-111a-1</strain>
    </source>
</reference>
<dbReference type="RefSeq" id="XP_009220563.1">
    <property type="nucleotide sequence ID" value="XM_009222299.1"/>
</dbReference>
<feature type="chain" id="PRO_5015094449" description="Cytochrome c oxidase subunit 8, mitochondrial" evidence="13">
    <location>
        <begin position="20"/>
        <end position="171"/>
    </location>
</feature>
<dbReference type="OrthoDB" id="9974841at2759"/>
<keyword evidence="16" id="KW-1185">Reference proteome</keyword>
<dbReference type="UniPathway" id="UPA00705"/>
<dbReference type="GeneID" id="20344960"/>
<evidence type="ECO:0000256" key="6">
    <source>
        <dbReference type="ARBA" id="ARBA00022946"/>
    </source>
</evidence>
<accession>J3NTA3</accession>
<keyword evidence="13" id="KW-0732">Signal</keyword>
<dbReference type="InterPro" id="IPR036636">
    <property type="entry name" value="COX7C/Cox8_sf"/>
</dbReference>
<dbReference type="STRING" id="644352.J3NTA3"/>
<reference evidence="16" key="1">
    <citation type="submission" date="2010-07" db="EMBL/GenBank/DDBJ databases">
        <title>The genome sequence of Gaeumannomyces graminis var. tritici strain R3-111a-1.</title>
        <authorList>
            <consortium name="The Broad Institute Genome Sequencing Platform"/>
            <person name="Ma L.-J."/>
            <person name="Dead R."/>
            <person name="Young S."/>
            <person name="Zeng Q."/>
            <person name="Koehrsen M."/>
            <person name="Alvarado L."/>
            <person name="Berlin A."/>
            <person name="Chapman S.B."/>
            <person name="Chen Z."/>
            <person name="Freedman E."/>
            <person name="Gellesch M."/>
            <person name="Goldberg J."/>
            <person name="Griggs A."/>
            <person name="Gujja S."/>
            <person name="Heilman E.R."/>
            <person name="Heiman D."/>
            <person name="Hepburn T."/>
            <person name="Howarth C."/>
            <person name="Jen D."/>
            <person name="Larson L."/>
            <person name="Mehta T."/>
            <person name="Neiman D."/>
            <person name="Pearson M."/>
            <person name="Roberts A."/>
            <person name="Saif S."/>
            <person name="Shea T."/>
            <person name="Shenoy N."/>
            <person name="Sisk P."/>
            <person name="Stolte C."/>
            <person name="Sykes S."/>
            <person name="Walk T."/>
            <person name="White J."/>
            <person name="Yandava C."/>
            <person name="Haas B."/>
            <person name="Nusbaum C."/>
            <person name="Birren B."/>
        </authorList>
    </citation>
    <scope>NUCLEOTIDE SEQUENCE [LARGE SCALE GENOMIC DNA]</scope>
    <source>
        <strain evidence="16">R3-111a-1</strain>
    </source>
</reference>
<feature type="region of interest" description="Disordered" evidence="11">
    <location>
        <begin position="55"/>
        <end position="83"/>
    </location>
</feature>
<comment type="subcellular location">
    <subcellularLocation>
        <location evidence="1">Mitochondrion inner membrane</location>
        <topology evidence="1">Single-pass membrane protein</topology>
    </subcellularLocation>
</comment>
<dbReference type="InterPro" id="IPR004202">
    <property type="entry name" value="COX7C/Cox8"/>
</dbReference>
<dbReference type="eggNOG" id="ENOG502SSI3">
    <property type="taxonomic scope" value="Eukaryota"/>
</dbReference>
<evidence type="ECO:0000256" key="12">
    <source>
        <dbReference type="SAM" id="Phobius"/>
    </source>
</evidence>
<evidence type="ECO:0000256" key="8">
    <source>
        <dbReference type="ARBA" id="ARBA00023128"/>
    </source>
</evidence>
<comment type="similarity">
    <text evidence="3">Belongs to the cytochrome c oxidase VIIc family.</text>
</comment>
<dbReference type="Gene3D" id="4.10.49.10">
    <property type="entry name" value="Cytochrome c oxidase subunit VIIc"/>
    <property type="match status" value="1"/>
</dbReference>
<protein>
    <recommendedName>
        <fullName evidence="10">Cytochrome c oxidase subunit 8, mitochondrial</fullName>
    </recommendedName>
</protein>
<keyword evidence="7 12" id="KW-1133">Transmembrane helix</keyword>
<dbReference type="PANTHER" id="PTHR13313:SF0">
    <property type="entry name" value="CYTOCHROME C OXIDASE SUBUNIT 7C, MITOCHONDRIAL"/>
    <property type="match status" value="1"/>
</dbReference>
<dbReference type="VEuPathDB" id="FungiDB:GGTG_04502"/>
<dbReference type="GO" id="GO:0006123">
    <property type="term" value="P:mitochondrial electron transport, cytochrome c to oxygen"/>
    <property type="evidence" value="ECO:0007669"/>
    <property type="project" value="InterPro"/>
</dbReference>
<evidence type="ECO:0000256" key="7">
    <source>
        <dbReference type="ARBA" id="ARBA00022989"/>
    </source>
</evidence>
<keyword evidence="4 12" id="KW-0812">Transmembrane</keyword>